<dbReference type="InterPro" id="IPR018300">
    <property type="entry name" value="Aminotrans_IV_CS"/>
</dbReference>
<comment type="catalytic activity">
    <reaction evidence="12 17">
        <text>L-isoleucine + 2-oxoglutarate = (S)-3-methyl-2-oxopentanoate + L-glutamate</text>
        <dbReference type="Rhea" id="RHEA:24801"/>
        <dbReference type="ChEBI" id="CHEBI:16810"/>
        <dbReference type="ChEBI" id="CHEBI:29985"/>
        <dbReference type="ChEBI" id="CHEBI:35146"/>
        <dbReference type="ChEBI" id="CHEBI:58045"/>
        <dbReference type="EC" id="2.6.1.42"/>
    </reaction>
</comment>
<dbReference type="Pfam" id="PF01063">
    <property type="entry name" value="Aminotran_4"/>
    <property type="match status" value="1"/>
</dbReference>
<accession>H6LJN5</accession>
<dbReference type="UniPathway" id="UPA00048">
    <property type="reaction ID" value="UER00073"/>
</dbReference>
<dbReference type="SUPFAM" id="SSF56752">
    <property type="entry name" value="D-aminoacid aminotransferase-like PLP-dependent enzymes"/>
    <property type="match status" value="1"/>
</dbReference>
<reference evidence="20" key="1">
    <citation type="submission" date="2011-07" db="EMBL/GenBank/DDBJ databases">
        <title>Complete genome sequence of Acetobacterium woodii.</title>
        <authorList>
            <person name="Poehlein A."/>
            <person name="Schmidt S."/>
            <person name="Kaster A.-K."/>
            <person name="Goenrich M."/>
            <person name="Vollmers J."/>
            <person name="Thuermer A."/>
            <person name="Gottschalk G."/>
            <person name="Thauer R.K."/>
            <person name="Daniel R."/>
            <person name="Mueller V."/>
        </authorList>
    </citation>
    <scope>NUCLEOTIDE SEQUENCE [LARGE SCALE GENOMIC DNA]</scope>
    <source>
        <strain evidence="20">ATCC 29683 / DSM 1030 / JCM 2381 / KCTC 1655 / WB1</strain>
    </source>
</reference>
<comment type="pathway">
    <text evidence="2 18">Amino-acid biosynthesis; L-isoleucine biosynthesis; L-isoleucine from 2-oxobutanoate: step 4/4.</text>
</comment>
<sequence>MMLWISEENMEIKIVKTVNPKKKPEEDSLIFGVEFTDYMFELDYTEGIGWHDAVIKPYGPIEIMPSAMVLHYAQEVFEGLKAYKTPNGEVQLFRPEENFKRMNRSNERMCIPQIDEDFLLEALKQLIKMDESWIPQSPGTSLYIRPFVFATDPFIGVRVSKRYKFMIIMSPVGSYYKGGMVPSRIYVESDYARTVRGGTGEAKCGGNYAGGLAAQEKVHGMGFEQILWLDGEKRQYIEEVGTSNVFFLIDGVFVTPSLEGTILNGITRKSVIDLLKHWGETVQERRITIDELYEAYQQGKIKEAFATGTAAVISPIGTLGWKDTEMVFNNGEIGEYSQKIYDTLYGVQTGKLEDPLNWIEKI</sequence>
<dbReference type="NCBIfam" id="NF009897">
    <property type="entry name" value="PRK13357.1"/>
    <property type="match status" value="1"/>
</dbReference>
<dbReference type="EC" id="2.6.1.42" evidence="17"/>
<dbReference type="STRING" id="931626.Awo_c06380"/>
<evidence type="ECO:0000256" key="1">
    <source>
        <dbReference type="ARBA" id="ARBA00001933"/>
    </source>
</evidence>
<dbReference type="PIRSF" id="PIRSF006468">
    <property type="entry name" value="BCAT1"/>
    <property type="match status" value="1"/>
</dbReference>
<comment type="cofactor">
    <cofactor evidence="1 16">
        <name>pyridoxal 5'-phosphate</name>
        <dbReference type="ChEBI" id="CHEBI:597326"/>
    </cofactor>
</comment>
<comment type="similarity">
    <text evidence="5 15">Belongs to the class-IV pyridoxal-phosphate-dependent aminotransferase family.</text>
</comment>
<comment type="catalytic activity">
    <reaction evidence="13 17">
        <text>L-leucine + 2-oxoglutarate = 4-methyl-2-oxopentanoate + L-glutamate</text>
        <dbReference type="Rhea" id="RHEA:18321"/>
        <dbReference type="ChEBI" id="CHEBI:16810"/>
        <dbReference type="ChEBI" id="CHEBI:17865"/>
        <dbReference type="ChEBI" id="CHEBI:29985"/>
        <dbReference type="ChEBI" id="CHEBI:57427"/>
        <dbReference type="EC" id="2.6.1.42"/>
    </reaction>
</comment>
<dbReference type="GO" id="GO:0009098">
    <property type="term" value="P:L-leucine biosynthetic process"/>
    <property type="evidence" value="ECO:0007669"/>
    <property type="project" value="UniProtKB-UniPathway"/>
</dbReference>
<feature type="modified residue" description="N6-(pyridoxal phosphate)lysine" evidence="14">
    <location>
        <position position="203"/>
    </location>
</feature>
<dbReference type="InterPro" id="IPR043132">
    <property type="entry name" value="BCAT-like_C"/>
</dbReference>
<evidence type="ECO:0000256" key="14">
    <source>
        <dbReference type="PIRSR" id="PIRSR006468-1"/>
    </source>
</evidence>
<dbReference type="PANTHER" id="PTHR11825">
    <property type="entry name" value="SUBGROUP IIII AMINOTRANSFERASE"/>
    <property type="match status" value="1"/>
</dbReference>
<dbReference type="UniPathway" id="UPA00049">
    <property type="reaction ID" value="UER00062"/>
</dbReference>
<dbReference type="Gene3D" id="3.20.10.10">
    <property type="entry name" value="D-amino Acid Aminotransferase, subunit A, domain 2"/>
    <property type="match status" value="1"/>
</dbReference>
<dbReference type="AlphaFoldDB" id="H6LJN5"/>
<evidence type="ECO:0000256" key="4">
    <source>
        <dbReference type="ARBA" id="ARBA00005072"/>
    </source>
</evidence>
<dbReference type="GO" id="GO:0052654">
    <property type="term" value="F:L-leucine-2-oxoglutarate transaminase activity"/>
    <property type="evidence" value="ECO:0007669"/>
    <property type="project" value="RHEA"/>
</dbReference>
<dbReference type="InterPro" id="IPR001544">
    <property type="entry name" value="Aminotrans_IV"/>
</dbReference>
<dbReference type="HOGENOM" id="CLU_031922_0_2_9"/>
<evidence type="ECO:0000256" key="5">
    <source>
        <dbReference type="ARBA" id="ARBA00009320"/>
    </source>
</evidence>
<keyword evidence="7 17" id="KW-0028">Amino-acid biosynthesis</keyword>
<proteinExistence type="inferred from homology"/>
<evidence type="ECO:0000256" key="6">
    <source>
        <dbReference type="ARBA" id="ARBA00022576"/>
    </source>
</evidence>
<dbReference type="PROSITE" id="PS00770">
    <property type="entry name" value="AA_TRANSFER_CLASS_4"/>
    <property type="match status" value="1"/>
</dbReference>
<dbReference type="Proteomes" id="UP000007177">
    <property type="component" value="Chromosome"/>
</dbReference>
<reference evidence="19 20" key="2">
    <citation type="journal article" date="2012" name="PLoS ONE">
        <title>An ancient pathway combining carbon dioxide fixation with the generation and utilization of a sodium ion gradient for ATP synthesis.</title>
        <authorList>
            <person name="Poehlein A."/>
            <person name="Schmidt S."/>
            <person name="Kaster A.K."/>
            <person name="Goenrich M."/>
            <person name="Vollmers J."/>
            <person name="Thurmer A."/>
            <person name="Bertsch J."/>
            <person name="Schuchmann K."/>
            <person name="Voigt B."/>
            <person name="Hecker M."/>
            <person name="Daniel R."/>
            <person name="Thauer R.K."/>
            <person name="Gottschalk G."/>
            <person name="Muller V."/>
        </authorList>
    </citation>
    <scope>NUCLEOTIDE SEQUENCE [LARGE SCALE GENOMIC DNA]</scope>
    <source>
        <strain evidence="20">ATCC 29683 / DSM 1030 / JCM 2381 / KCTC 1655 / WB1</strain>
    </source>
</reference>
<dbReference type="GO" id="GO:0009097">
    <property type="term" value="P:isoleucine biosynthetic process"/>
    <property type="evidence" value="ECO:0007669"/>
    <property type="project" value="UniProtKB-UniPathway"/>
</dbReference>
<dbReference type="InterPro" id="IPR033939">
    <property type="entry name" value="BCAT_family"/>
</dbReference>
<dbReference type="GO" id="GO:0052656">
    <property type="term" value="F:L-isoleucine-2-oxoglutarate transaminase activity"/>
    <property type="evidence" value="ECO:0007669"/>
    <property type="project" value="RHEA"/>
</dbReference>
<evidence type="ECO:0000256" key="12">
    <source>
        <dbReference type="ARBA" id="ARBA00048798"/>
    </source>
</evidence>
<dbReference type="EMBL" id="CP002987">
    <property type="protein sequence ID" value="AFA47436.1"/>
    <property type="molecule type" value="Genomic_DNA"/>
</dbReference>
<evidence type="ECO:0000256" key="11">
    <source>
        <dbReference type="ARBA" id="ARBA00048212"/>
    </source>
</evidence>
<protein>
    <recommendedName>
        <fullName evidence="17">Branched-chain-amino-acid aminotransferase</fullName>
        <ecNumber evidence="17">2.6.1.42</ecNumber>
    </recommendedName>
</protein>
<keyword evidence="20" id="KW-1185">Reference proteome</keyword>
<evidence type="ECO:0000256" key="18">
    <source>
        <dbReference type="RuleBase" id="RU004519"/>
    </source>
</evidence>
<evidence type="ECO:0000256" key="3">
    <source>
        <dbReference type="ARBA" id="ARBA00004931"/>
    </source>
</evidence>
<evidence type="ECO:0000256" key="17">
    <source>
        <dbReference type="RuleBase" id="RU004517"/>
    </source>
</evidence>
<gene>
    <name evidence="19" type="primary">bcaT1</name>
    <name evidence="19" type="ordered locus">Awo_c06380</name>
</gene>
<evidence type="ECO:0000256" key="15">
    <source>
        <dbReference type="RuleBase" id="RU004106"/>
    </source>
</evidence>
<dbReference type="GO" id="GO:0009099">
    <property type="term" value="P:L-valine biosynthetic process"/>
    <property type="evidence" value="ECO:0007669"/>
    <property type="project" value="UniProtKB-UniPathway"/>
</dbReference>
<dbReference type="InterPro" id="IPR043131">
    <property type="entry name" value="BCAT-like_N"/>
</dbReference>
<keyword evidence="9 16" id="KW-0663">Pyridoxal phosphate</keyword>
<comment type="pathway">
    <text evidence="4 18">Amino-acid biosynthesis; L-leucine biosynthesis; L-leucine from 3-methyl-2-oxobutanoate: step 4/4.</text>
</comment>
<comment type="catalytic activity">
    <reaction evidence="11 17">
        <text>L-valine + 2-oxoglutarate = 3-methyl-2-oxobutanoate + L-glutamate</text>
        <dbReference type="Rhea" id="RHEA:24813"/>
        <dbReference type="ChEBI" id="CHEBI:11851"/>
        <dbReference type="ChEBI" id="CHEBI:16810"/>
        <dbReference type="ChEBI" id="CHEBI:29985"/>
        <dbReference type="ChEBI" id="CHEBI:57762"/>
        <dbReference type="EC" id="2.6.1.42"/>
    </reaction>
</comment>
<dbReference type="InterPro" id="IPR036038">
    <property type="entry name" value="Aminotransferase-like"/>
</dbReference>
<dbReference type="eggNOG" id="COG0115">
    <property type="taxonomic scope" value="Bacteria"/>
</dbReference>
<dbReference type="CDD" id="cd01557">
    <property type="entry name" value="BCAT_beta_family"/>
    <property type="match status" value="1"/>
</dbReference>
<evidence type="ECO:0000313" key="19">
    <source>
        <dbReference type="EMBL" id="AFA47436.1"/>
    </source>
</evidence>
<evidence type="ECO:0000256" key="10">
    <source>
        <dbReference type="ARBA" id="ARBA00023304"/>
    </source>
</evidence>
<evidence type="ECO:0000256" key="16">
    <source>
        <dbReference type="RuleBase" id="RU004516"/>
    </source>
</evidence>
<evidence type="ECO:0000256" key="7">
    <source>
        <dbReference type="ARBA" id="ARBA00022605"/>
    </source>
</evidence>
<evidence type="ECO:0000256" key="2">
    <source>
        <dbReference type="ARBA" id="ARBA00004824"/>
    </source>
</evidence>
<evidence type="ECO:0000256" key="9">
    <source>
        <dbReference type="ARBA" id="ARBA00022898"/>
    </source>
</evidence>
<evidence type="ECO:0000313" key="20">
    <source>
        <dbReference type="Proteomes" id="UP000007177"/>
    </source>
</evidence>
<dbReference type="InterPro" id="IPR005786">
    <property type="entry name" value="B_amino_transII"/>
</dbReference>
<dbReference type="Gene3D" id="3.30.470.10">
    <property type="match status" value="1"/>
</dbReference>
<name>H6LJN5_ACEWD</name>
<dbReference type="GO" id="GO:0052655">
    <property type="term" value="F:L-valine-2-oxoglutarate transaminase activity"/>
    <property type="evidence" value="ECO:0007669"/>
    <property type="project" value="RHEA"/>
</dbReference>
<dbReference type="KEGG" id="awo:Awo_c06380"/>
<dbReference type="PANTHER" id="PTHR11825:SF44">
    <property type="entry name" value="BRANCHED-CHAIN-AMINO-ACID AMINOTRANSFERASE"/>
    <property type="match status" value="1"/>
</dbReference>
<dbReference type="NCBIfam" id="TIGR01123">
    <property type="entry name" value="ilvE_II"/>
    <property type="match status" value="1"/>
</dbReference>
<comment type="pathway">
    <text evidence="3 18">Amino-acid biosynthesis; L-valine biosynthesis; L-valine from pyruvate: step 4/4.</text>
</comment>
<keyword evidence="10 17" id="KW-0100">Branched-chain amino acid biosynthesis</keyword>
<evidence type="ECO:0000256" key="13">
    <source>
        <dbReference type="ARBA" id="ARBA00049229"/>
    </source>
</evidence>
<keyword evidence="8 17" id="KW-0808">Transferase</keyword>
<evidence type="ECO:0000256" key="8">
    <source>
        <dbReference type="ARBA" id="ARBA00022679"/>
    </source>
</evidence>
<keyword evidence="6 17" id="KW-0032">Aminotransferase</keyword>
<organism evidence="19 20">
    <name type="scientific">Acetobacterium woodii (strain ATCC 29683 / DSM 1030 / JCM 2381 / KCTC 1655 / WB1)</name>
    <dbReference type="NCBI Taxonomy" id="931626"/>
    <lineage>
        <taxon>Bacteria</taxon>
        <taxon>Bacillati</taxon>
        <taxon>Bacillota</taxon>
        <taxon>Clostridia</taxon>
        <taxon>Eubacteriales</taxon>
        <taxon>Eubacteriaceae</taxon>
        <taxon>Acetobacterium</taxon>
    </lineage>
</organism>
<dbReference type="UniPathway" id="UPA00047">
    <property type="reaction ID" value="UER00058"/>
</dbReference>